<accession>A0ABU9K4X5</accession>
<reference evidence="4 5" key="1">
    <citation type="submission" date="2024-03" db="EMBL/GenBank/DDBJ databases">
        <title>Bacilli Hybrid Assemblies.</title>
        <authorList>
            <person name="Kovac J."/>
        </authorList>
    </citation>
    <scope>NUCLEOTIDE SEQUENCE [LARGE SCALE GENOMIC DNA]</scope>
    <source>
        <strain evidence="4 5">FSL M8-0022</strain>
    </source>
</reference>
<proteinExistence type="predicted"/>
<dbReference type="Pfam" id="PF06970">
    <property type="entry name" value="RepA_N"/>
    <property type="match status" value="1"/>
</dbReference>
<dbReference type="EMBL" id="JBBYAK010000003">
    <property type="protein sequence ID" value="MEL3959522.1"/>
    <property type="molecule type" value="Genomic_DNA"/>
</dbReference>
<feature type="coiled-coil region" evidence="1">
    <location>
        <begin position="251"/>
        <end position="295"/>
    </location>
</feature>
<dbReference type="RefSeq" id="WP_227092816.1">
    <property type="nucleotide sequence ID" value="NZ_JBBYAK010000003.1"/>
</dbReference>
<dbReference type="InterPro" id="IPR010724">
    <property type="entry name" value="RepA_N"/>
</dbReference>
<comment type="caution">
    <text evidence="4">The sequence shown here is derived from an EMBL/GenBank/DDBJ whole genome shotgun (WGS) entry which is preliminary data.</text>
</comment>
<evidence type="ECO:0000256" key="2">
    <source>
        <dbReference type="SAM" id="MobiDB-lite"/>
    </source>
</evidence>
<keyword evidence="5" id="KW-1185">Reference proteome</keyword>
<organism evidence="4 5">
    <name type="scientific">Caldifermentibacillus hisashii</name>
    <dbReference type="NCBI Taxonomy" id="996558"/>
    <lineage>
        <taxon>Bacteria</taxon>
        <taxon>Bacillati</taxon>
        <taxon>Bacillota</taxon>
        <taxon>Bacilli</taxon>
        <taxon>Bacillales</taxon>
        <taxon>Bacillaceae</taxon>
        <taxon>Caldifermentibacillus</taxon>
    </lineage>
</organism>
<gene>
    <name evidence="4" type="ORF">NST17_20430</name>
</gene>
<evidence type="ECO:0000259" key="3">
    <source>
        <dbReference type="Pfam" id="PF06970"/>
    </source>
</evidence>
<protein>
    <submittedName>
        <fullName evidence="4">Replication initiator protein A</fullName>
    </submittedName>
</protein>
<evidence type="ECO:0000256" key="1">
    <source>
        <dbReference type="SAM" id="Coils"/>
    </source>
</evidence>
<dbReference type="Proteomes" id="UP001459714">
    <property type="component" value="Unassembled WGS sequence"/>
</dbReference>
<keyword evidence="1" id="KW-0175">Coiled coil</keyword>
<evidence type="ECO:0000313" key="5">
    <source>
        <dbReference type="Proteomes" id="UP001459714"/>
    </source>
</evidence>
<name>A0ABU9K4X5_9BACI</name>
<feature type="compositionally biased region" description="Polar residues" evidence="2">
    <location>
        <begin position="139"/>
        <end position="156"/>
    </location>
</feature>
<feature type="domain" description="Replication initiator A N-terminal" evidence="3">
    <location>
        <begin position="15"/>
        <end position="88"/>
    </location>
</feature>
<evidence type="ECO:0000313" key="4">
    <source>
        <dbReference type="EMBL" id="MEL3959522.1"/>
    </source>
</evidence>
<feature type="region of interest" description="Disordered" evidence="2">
    <location>
        <begin position="130"/>
        <end position="163"/>
    </location>
</feature>
<sequence length="306" mass="36271">MGRYFTNADNANLIYFQFPKLLMYGEKYKKMSADCKLFYMICLDLIKLSMKKGWKDEQGRYYIKMSLETIKERMNCQNTKAVNLKKELIKHDLMEVVRVGQGKADRLYILQLEYTDEDIYKANHDHEDIKNDEEEDSGTFGSLQPQENSGNRSSRTPKIGELELHKSETIKNNFTKTNPLRTKSSNNQYITDIDDDKRTHSHNEEEINLIISNFREATKTELTDRSFKAVVRKVIDKYNQGKVNSFRDYLATALTRKMEELELRKEQAKAKEELSEDKQRRLQQKANKLRKTEIRRDVVFYNWLEE</sequence>